<accession>A0A5S3Z6I5</accession>
<protein>
    <recommendedName>
        <fullName evidence="1">DUF7079 domain-containing protein</fullName>
    </recommendedName>
</protein>
<name>A0A5S3Z6I5_9GAMM</name>
<organism evidence="2 3">
    <name type="scientific">Pseudoalteromonas ruthenica</name>
    <dbReference type="NCBI Taxonomy" id="151081"/>
    <lineage>
        <taxon>Bacteria</taxon>
        <taxon>Pseudomonadati</taxon>
        <taxon>Pseudomonadota</taxon>
        <taxon>Gammaproteobacteria</taxon>
        <taxon>Alteromonadales</taxon>
        <taxon>Pseudoalteromonadaceae</taxon>
        <taxon>Pseudoalteromonas</taxon>
    </lineage>
</organism>
<dbReference type="RefSeq" id="WP_138547681.1">
    <property type="nucleotide sequence ID" value="NZ_PNCG01000004.1"/>
</dbReference>
<dbReference type="Pfam" id="PF23296">
    <property type="entry name" value="DUF7079"/>
    <property type="match status" value="1"/>
</dbReference>
<dbReference type="Proteomes" id="UP000305874">
    <property type="component" value="Unassembled WGS sequence"/>
</dbReference>
<evidence type="ECO:0000259" key="1">
    <source>
        <dbReference type="Pfam" id="PF23296"/>
    </source>
</evidence>
<dbReference type="InterPro" id="IPR055507">
    <property type="entry name" value="DUF7079"/>
</dbReference>
<gene>
    <name evidence="2" type="ORF">CWC05_06120</name>
</gene>
<comment type="caution">
    <text evidence="2">The sequence shown here is derived from an EMBL/GenBank/DDBJ whole genome shotgun (WGS) entry which is preliminary data.</text>
</comment>
<feature type="domain" description="DUF7079" evidence="1">
    <location>
        <begin position="10"/>
        <end position="118"/>
    </location>
</feature>
<evidence type="ECO:0000313" key="2">
    <source>
        <dbReference type="EMBL" id="TMP87864.1"/>
    </source>
</evidence>
<sequence length="131" mass="15153">MRSASTDLDNRAPVWLALSELFLDTAVSDHYDAIARCCAHSPYSLNELAFILHYEVAPVLWRNLLSPAGHWSGFDEQWLISAVKAHVLSARTPLRRALLYLYSLCYRRYLHHHWQALAPRIKLWRQVQGNA</sequence>
<proteinExistence type="predicted"/>
<evidence type="ECO:0000313" key="3">
    <source>
        <dbReference type="Proteomes" id="UP000305874"/>
    </source>
</evidence>
<reference evidence="3" key="2">
    <citation type="submission" date="2019-06" db="EMBL/GenBank/DDBJ databases">
        <title>Co-occurence of chitin degradation, pigmentation and bioactivity in marine Pseudoalteromonas.</title>
        <authorList>
            <person name="Sonnenschein E.C."/>
            <person name="Bech P.K."/>
        </authorList>
    </citation>
    <scope>NUCLEOTIDE SEQUENCE [LARGE SCALE GENOMIC DNA]</scope>
    <source>
        <strain evidence="3">S2897</strain>
    </source>
</reference>
<dbReference type="EMBL" id="PNCG01000004">
    <property type="protein sequence ID" value="TMP87864.1"/>
    <property type="molecule type" value="Genomic_DNA"/>
</dbReference>
<dbReference type="AlphaFoldDB" id="A0A5S3Z6I5"/>
<reference evidence="2 3" key="1">
    <citation type="submission" date="2017-12" db="EMBL/GenBank/DDBJ databases">
        <authorList>
            <person name="Paulsen S."/>
            <person name="Gram L.K."/>
        </authorList>
    </citation>
    <scope>NUCLEOTIDE SEQUENCE [LARGE SCALE GENOMIC DNA]</scope>
    <source>
        <strain evidence="2 3">S2897</strain>
    </source>
</reference>